<dbReference type="PRINTS" id="PR00359">
    <property type="entry name" value="BP450"/>
</dbReference>
<protein>
    <submittedName>
        <fullName evidence="3">Cytochrome P450</fullName>
    </submittedName>
</protein>
<dbReference type="PANTHER" id="PTHR46696">
    <property type="entry name" value="P450, PUTATIVE (EUROFUNG)-RELATED"/>
    <property type="match status" value="1"/>
</dbReference>
<keyword evidence="2" id="KW-0479">Metal-binding</keyword>
<evidence type="ECO:0000256" key="1">
    <source>
        <dbReference type="ARBA" id="ARBA00010617"/>
    </source>
</evidence>
<dbReference type="InterPro" id="IPR002397">
    <property type="entry name" value="Cyt_P450_B"/>
</dbReference>
<dbReference type="Pfam" id="PF00067">
    <property type="entry name" value="p450"/>
    <property type="match status" value="1"/>
</dbReference>
<dbReference type="InterPro" id="IPR001128">
    <property type="entry name" value="Cyt_P450"/>
</dbReference>
<dbReference type="CDD" id="cd11029">
    <property type="entry name" value="CYP107-like"/>
    <property type="match status" value="1"/>
</dbReference>
<accession>A0ABW1FAE6</accession>
<evidence type="ECO:0000313" key="3">
    <source>
        <dbReference type="EMBL" id="MFC5890316.1"/>
    </source>
</evidence>
<proteinExistence type="inferred from homology"/>
<dbReference type="EMBL" id="JBHSOD010000078">
    <property type="protein sequence ID" value="MFC5890316.1"/>
    <property type="molecule type" value="Genomic_DNA"/>
</dbReference>
<dbReference type="RefSeq" id="WP_380237511.1">
    <property type="nucleotide sequence ID" value="NZ_BAAAVH010000016.1"/>
</dbReference>
<keyword evidence="2" id="KW-0503">Monooxygenase</keyword>
<dbReference type="InterPro" id="IPR017972">
    <property type="entry name" value="Cyt_P450_CS"/>
</dbReference>
<dbReference type="PANTHER" id="PTHR46696:SF1">
    <property type="entry name" value="CYTOCHROME P450 YJIB-RELATED"/>
    <property type="match status" value="1"/>
</dbReference>
<comment type="caution">
    <text evidence="3">The sequence shown here is derived from an EMBL/GenBank/DDBJ whole genome shotgun (WGS) entry which is preliminary data.</text>
</comment>
<dbReference type="InterPro" id="IPR036396">
    <property type="entry name" value="Cyt_P450_sf"/>
</dbReference>
<dbReference type="SUPFAM" id="SSF48264">
    <property type="entry name" value="Cytochrome P450"/>
    <property type="match status" value="1"/>
</dbReference>
<reference evidence="4" key="1">
    <citation type="journal article" date="2019" name="Int. J. Syst. Evol. Microbiol.">
        <title>The Global Catalogue of Microorganisms (GCM) 10K type strain sequencing project: providing services to taxonomists for standard genome sequencing and annotation.</title>
        <authorList>
            <consortium name="The Broad Institute Genomics Platform"/>
            <consortium name="The Broad Institute Genome Sequencing Center for Infectious Disease"/>
            <person name="Wu L."/>
            <person name="Ma J."/>
        </authorList>
    </citation>
    <scope>NUCLEOTIDE SEQUENCE [LARGE SCALE GENOMIC DNA]</scope>
    <source>
        <strain evidence="4">CGMCC 4.1469</strain>
    </source>
</reference>
<gene>
    <name evidence="3" type="ORF">ACFP0N_35715</name>
</gene>
<evidence type="ECO:0000256" key="2">
    <source>
        <dbReference type="RuleBase" id="RU000461"/>
    </source>
</evidence>
<dbReference type="PRINTS" id="PR00385">
    <property type="entry name" value="P450"/>
</dbReference>
<evidence type="ECO:0000313" key="4">
    <source>
        <dbReference type="Proteomes" id="UP001596067"/>
    </source>
</evidence>
<keyword evidence="4" id="KW-1185">Reference proteome</keyword>
<sequence>MNPPLVLDPAGRDRDAESAVLHTSSATRVDILGVQAWAVADPTVLLSLLKDPRVSKDAHQQWPQLPEVVGTWPLALWVAVRSMFTAYGPDHRRLRRLVSGAFTARRIQALRPRIEQMAADLLDELAAMPAGAAADLRERLAYPLPIRVISHLMGLPEHLQHQFRSNVDNVFDTTLTAAQAHANTEALYAMLAELSATKRAAPGDDMTSLLIAARDTEGDGTALTEQELLDTLLLVISAGYETTVNLIDNALTALLGDPGQLDHVRAGRASWGDVVEESLRHSAPVAHLPLRYAVADVELPDGLTIPRGDAILASYAAAGRHPAVHGEDADAFDALRAVKDHLAFGNGVHFCLGAPLARMEAEVALRLFFERFPEAAFAPGTRLRSLESLISNGHQELPVALGPDRAAHRP</sequence>
<keyword evidence="2" id="KW-0349">Heme</keyword>
<dbReference type="Gene3D" id="1.10.630.10">
    <property type="entry name" value="Cytochrome P450"/>
    <property type="match status" value="1"/>
</dbReference>
<dbReference type="PROSITE" id="PS00086">
    <property type="entry name" value="CYTOCHROME_P450"/>
    <property type="match status" value="1"/>
</dbReference>
<organism evidence="3 4">
    <name type="scientific">Kitasatospora aburaviensis</name>
    <dbReference type="NCBI Taxonomy" id="67265"/>
    <lineage>
        <taxon>Bacteria</taxon>
        <taxon>Bacillati</taxon>
        <taxon>Actinomycetota</taxon>
        <taxon>Actinomycetes</taxon>
        <taxon>Kitasatosporales</taxon>
        <taxon>Streptomycetaceae</taxon>
        <taxon>Kitasatospora</taxon>
    </lineage>
</organism>
<name>A0ABW1FAE6_9ACTN</name>
<keyword evidence="2" id="KW-0408">Iron</keyword>
<keyword evidence="2" id="KW-0560">Oxidoreductase</keyword>
<comment type="similarity">
    <text evidence="1 2">Belongs to the cytochrome P450 family.</text>
</comment>
<dbReference type="Proteomes" id="UP001596067">
    <property type="component" value="Unassembled WGS sequence"/>
</dbReference>